<keyword evidence="1" id="KW-0472">Membrane</keyword>
<evidence type="ECO:0000313" key="2">
    <source>
        <dbReference type="EMBL" id="TNV85055.1"/>
    </source>
</evidence>
<comment type="caution">
    <text evidence="2">The sequence shown here is derived from an EMBL/GenBank/DDBJ whole genome shotgun (WGS) entry which is preliminary data.</text>
</comment>
<evidence type="ECO:0000313" key="3">
    <source>
        <dbReference type="Proteomes" id="UP000785679"/>
    </source>
</evidence>
<dbReference type="AlphaFoldDB" id="A0A8J8T800"/>
<keyword evidence="3" id="KW-1185">Reference proteome</keyword>
<gene>
    <name evidence="2" type="ORF">FGO68_gene16179</name>
</gene>
<proteinExistence type="predicted"/>
<feature type="transmembrane region" description="Helical" evidence="1">
    <location>
        <begin position="20"/>
        <end position="39"/>
    </location>
</feature>
<keyword evidence="1" id="KW-0812">Transmembrane</keyword>
<protein>
    <submittedName>
        <fullName evidence="2">Uncharacterized protein</fullName>
    </submittedName>
</protein>
<dbReference type="EMBL" id="RRYP01002191">
    <property type="protein sequence ID" value="TNV85055.1"/>
    <property type="molecule type" value="Genomic_DNA"/>
</dbReference>
<evidence type="ECO:0000256" key="1">
    <source>
        <dbReference type="SAM" id="Phobius"/>
    </source>
</evidence>
<accession>A0A8J8T800</accession>
<organism evidence="2 3">
    <name type="scientific">Halteria grandinella</name>
    <dbReference type="NCBI Taxonomy" id="5974"/>
    <lineage>
        <taxon>Eukaryota</taxon>
        <taxon>Sar</taxon>
        <taxon>Alveolata</taxon>
        <taxon>Ciliophora</taxon>
        <taxon>Intramacronucleata</taxon>
        <taxon>Spirotrichea</taxon>
        <taxon>Stichotrichia</taxon>
        <taxon>Sporadotrichida</taxon>
        <taxon>Halteriidae</taxon>
        <taxon>Halteria</taxon>
    </lineage>
</organism>
<reference evidence="2" key="1">
    <citation type="submission" date="2019-06" db="EMBL/GenBank/DDBJ databases">
        <authorList>
            <person name="Zheng W."/>
        </authorList>
    </citation>
    <scope>NUCLEOTIDE SEQUENCE</scope>
    <source>
        <strain evidence="2">QDHG01</strain>
    </source>
</reference>
<dbReference type="Proteomes" id="UP000785679">
    <property type="component" value="Unassembled WGS sequence"/>
</dbReference>
<name>A0A8J8T800_HALGN</name>
<keyword evidence="1" id="KW-1133">Transmembrane helix</keyword>
<sequence length="84" mass="9636">MSDLKLEVDQPKYCFEVSKFGFLLLSIPLYSLLSFTPDFPGSQLMVKPFFISNQLCLPSISYLRSYLSQPNEMLVGDYTLKVDQ</sequence>